<evidence type="ECO:0000256" key="1">
    <source>
        <dbReference type="ARBA" id="ARBA00009828"/>
    </source>
</evidence>
<comment type="caution">
    <text evidence="9">The sequence shown here is derived from an EMBL/GenBank/DDBJ whole genome shotgun (WGS) entry which is preliminary data.</text>
</comment>
<keyword evidence="3 6" id="KW-0808">Transferase</keyword>
<dbReference type="HAMAP" id="MF_00357">
    <property type="entry name" value="RNApol_bact_RpoE"/>
    <property type="match status" value="1"/>
</dbReference>
<dbReference type="GO" id="GO:0003899">
    <property type="term" value="F:DNA-directed RNA polymerase activity"/>
    <property type="evidence" value="ECO:0007669"/>
    <property type="project" value="UniProtKB-EC"/>
</dbReference>
<keyword evidence="2 6" id="KW-0240">DNA-directed RNA polymerase</keyword>
<sequence>MHDLNFREMTTAQLQEESLIDLGFAILEDKKNSLTLSDLFNEIQKLNGFTDDEMAARKPQFYTDMNIDGRFLATAENQWGLREWYPVEQIEEETAPTVKVRKKKAKVADGDDLDELELEEDEIIFEEEFDEFIEEDDEDDDEDDDDPVIDFVGEIDEVPEEDLIDEEEEDFDIIDDEELDDEELEDEEE</sequence>
<keyword evidence="5 6" id="KW-0804">Transcription</keyword>
<dbReference type="GO" id="GO:0000428">
    <property type="term" value="C:DNA-directed RNA polymerase complex"/>
    <property type="evidence" value="ECO:0007669"/>
    <property type="project" value="UniProtKB-KW"/>
</dbReference>
<evidence type="ECO:0000256" key="2">
    <source>
        <dbReference type="ARBA" id="ARBA00022478"/>
    </source>
</evidence>
<comment type="function">
    <text evidence="6">Participates in both the initiation and recycling phases of transcription. In the presence of the delta subunit, RNAP displays an increased specificity of transcription, a decreased affinity for nucleic acids, and an increased efficiency of RNA synthesis because of enhanced recycling.</text>
</comment>
<dbReference type="NCBIfam" id="TIGR04567">
    <property type="entry name" value="RNAP_delt_lowGC"/>
    <property type="match status" value="1"/>
</dbReference>
<evidence type="ECO:0000259" key="8">
    <source>
        <dbReference type="PROSITE" id="PS51913"/>
    </source>
</evidence>
<evidence type="ECO:0000256" key="3">
    <source>
        <dbReference type="ARBA" id="ARBA00022679"/>
    </source>
</evidence>
<dbReference type="EMBL" id="JBAWSY010000002">
    <property type="protein sequence ID" value="MEI4768925.1"/>
    <property type="molecule type" value="Genomic_DNA"/>
</dbReference>
<dbReference type="InterPro" id="IPR007759">
    <property type="entry name" value="Asxl_HARE-HTH"/>
</dbReference>
<name>A0ABU8F3T1_9BACI</name>
<proteinExistence type="inferred from homology"/>
<feature type="region of interest" description="Disordered" evidence="7">
    <location>
        <begin position="153"/>
        <end position="189"/>
    </location>
</feature>
<comment type="subunit">
    <text evidence="6">RNAP is composed of a core of 2 alpha, a beta and a beta' subunits. The core is associated with a delta subunit and one of several sigma factors.</text>
</comment>
<dbReference type="PROSITE" id="PS51913">
    <property type="entry name" value="HTH_HARE"/>
    <property type="match status" value="1"/>
</dbReference>
<dbReference type="Proteomes" id="UP001364890">
    <property type="component" value="Unassembled WGS sequence"/>
</dbReference>
<dbReference type="Pfam" id="PF05066">
    <property type="entry name" value="HARE-HTH"/>
    <property type="match status" value="1"/>
</dbReference>
<gene>
    <name evidence="6 9" type="primary">rpoE</name>
    <name evidence="9" type="ORF">WAX74_04530</name>
</gene>
<dbReference type="Gene3D" id="1.10.10.1250">
    <property type="entry name" value="RNA polymerase, subunit delta, N-terminal domain"/>
    <property type="match status" value="1"/>
</dbReference>
<reference evidence="9 10" key="1">
    <citation type="submission" date="2024-01" db="EMBL/GenBank/DDBJ databases">
        <title>Seven novel Bacillus-like species.</title>
        <authorList>
            <person name="Liu G."/>
        </authorList>
    </citation>
    <scope>NUCLEOTIDE SEQUENCE [LARGE SCALE GENOMIC DNA]</scope>
    <source>
        <strain evidence="9 10">FJAT-51614</strain>
    </source>
</reference>
<organism evidence="9 10">
    <name type="scientific">Psychrobacillus mangrovi</name>
    <dbReference type="NCBI Taxonomy" id="3117745"/>
    <lineage>
        <taxon>Bacteria</taxon>
        <taxon>Bacillati</taxon>
        <taxon>Bacillota</taxon>
        <taxon>Bacilli</taxon>
        <taxon>Bacillales</taxon>
        <taxon>Bacillaceae</taxon>
        <taxon>Psychrobacillus</taxon>
    </lineage>
</organism>
<evidence type="ECO:0000256" key="6">
    <source>
        <dbReference type="HAMAP-Rule" id="MF_00357"/>
    </source>
</evidence>
<evidence type="ECO:0000313" key="9">
    <source>
        <dbReference type="EMBL" id="MEI4768925.1"/>
    </source>
</evidence>
<dbReference type="InterPro" id="IPR038087">
    <property type="entry name" value="RNAP_delta_N_dom_sf"/>
</dbReference>
<accession>A0ABU8F3T1</accession>
<feature type="domain" description="HTH HARE-type" evidence="8">
    <location>
        <begin position="17"/>
        <end position="84"/>
    </location>
</feature>
<keyword evidence="4 6" id="KW-0548">Nucleotidyltransferase</keyword>
<evidence type="ECO:0000256" key="4">
    <source>
        <dbReference type="ARBA" id="ARBA00022695"/>
    </source>
</evidence>
<dbReference type="InterPro" id="IPR029757">
    <property type="entry name" value="RpoE"/>
</dbReference>
<evidence type="ECO:0000256" key="7">
    <source>
        <dbReference type="SAM" id="MobiDB-lite"/>
    </source>
</evidence>
<comment type="similarity">
    <text evidence="1 6">Belongs to the RpoE family.</text>
</comment>
<evidence type="ECO:0000256" key="5">
    <source>
        <dbReference type="ARBA" id="ARBA00023163"/>
    </source>
</evidence>
<keyword evidence="10" id="KW-1185">Reference proteome</keyword>
<protein>
    <recommendedName>
        <fullName evidence="6">Probable DNA-directed RNA polymerase subunit delta</fullName>
    </recommendedName>
    <alternativeName>
        <fullName evidence="6">RNAP delta factor</fullName>
    </alternativeName>
</protein>
<evidence type="ECO:0000313" key="10">
    <source>
        <dbReference type="Proteomes" id="UP001364890"/>
    </source>
</evidence>